<proteinExistence type="inferred from homology"/>
<organism evidence="3">
    <name type="scientific">uncultured Chloroflexia bacterium</name>
    <dbReference type="NCBI Taxonomy" id="1672391"/>
    <lineage>
        <taxon>Bacteria</taxon>
        <taxon>Bacillati</taxon>
        <taxon>Chloroflexota</taxon>
        <taxon>Chloroflexia</taxon>
        <taxon>environmental samples</taxon>
    </lineage>
</organism>
<evidence type="ECO:0000313" key="3">
    <source>
        <dbReference type="EMBL" id="CAA9383933.1"/>
    </source>
</evidence>
<protein>
    <recommendedName>
        <fullName evidence="2">Amidohydrolase-related domain-containing protein</fullName>
    </recommendedName>
</protein>
<dbReference type="GO" id="GO:0016787">
    <property type="term" value="F:hydrolase activity"/>
    <property type="evidence" value="ECO:0007669"/>
    <property type="project" value="InterPro"/>
</dbReference>
<comment type="similarity">
    <text evidence="1">Belongs to the metallo-dependent hydrolases superfamily.</text>
</comment>
<evidence type="ECO:0000259" key="2">
    <source>
        <dbReference type="Pfam" id="PF04909"/>
    </source>
</evidence>
<dbReference type="InterPro" id="IPR006680">
    <property type="entry name" value="Amidohydro-rel"/>
</dbReference>
<dbReference type="SUPFAM" id="SSF51556">
    <property type="entry name" value="Metallo-dependent hydrolases"/>
    <property type="match status" value="1"/>
</dbReference>
<evidence type="ECO:0000256" key="1">
    <source>
        <dbReference type="ARBA" id="ARBA00038310"/>
    </source>
</evidence>
<dbReference type="InterPro" id="IPR052350">
    <property type="entry name" value="Metallo-dep_Lactonases"/>
</dbReference>
<gene>
    <name evidence="3" type="ORF">AVDCRST_MAG93-9350</name>
</gene>
<dbReference type="AlphaFoldDB" id="A0A6J4NBL4"/>
<dbReference type="PANTHER" id="PTHR43569">
    <property type="entry name" value="AMIDOHYDROLASE"/>
    <property type="match status" value="1"/>
</dbReference>
<dbReference type="EMBL" id="CADCTR010003137">
    <property type="protein sequence ID" value="CAA9383933.1"/>
    <property type="molecule type" value="Genomic_DNA"/>
</dbReference>
<dbReference type="PANTHER" id="PTHR43569:SF2">
    <property type="entry name" value="AMIDOHYDROLASE-RELATED DOMAIN-CONTAINING PROTEIN"/>
    <property type="match status" value="1"/>
</dbReference>
<dbReference type="Pfam" id="PF04909">
    <property type="entry name" value="Amidohydro_2"/>
    <property type="match status" value="1"/>
</dbReference>
<reference evidence="3" key="1">
    <citation type="submission" date="2020-02" db="EMBL/GenBank/DDBJ databases">
        <authorList>
            <person name="Meier V. D."/>
        </authorList>
    </citation>
    <scope>NUCLEOTIDE SEQUENCE</scope>
    <source>
        <strain evidence="3">AVDCRST_MAG93</strain>
    </source>
</reference>
<dbReference type="Gene3D" id="3.20.20.140">
    <property type="entry name" value="Metal-dependent hydrolases"/>
    <property type="match status" value="1"/>
</dbReference>
<name>A0A6J4NBL4_9CHLR</name>
<feature type="domain" description="Amidohydrolase-related" evidence="2">
    <location>
        <begin position="3"/>
        <end position="272"/>
    </location>
</feature>
<dbReference type="InterPro" id="IPR032466">
    <property type="entry name" value="Metal_Hydrolase"/>
</dbReference>
<sequence length="282" mass="31716">MIIDSHCHAWTYWPYDPPVPDPEGRGTIEQLLNEMDLNRVDAALVVCAQIDHNPDNNGYIAEQARHYPGRLYQVADVDSSWSETYHRPGAADRLREAAERWTLKGFTHYLKNDDDGAWLYGPEGLAFFAVAAERGLLASISAQPHHQPAIRKVAEAFPSLPILCHHLGGVRANEGAERAGLHEVLRSASVPNIFIKLSGFAYCSQTNWDYPYSDALPIVRQLYEHFGADRMCWGSDYPVVRFFMTYRQSIEALRTHCPFVPVTDQEAILGGTLGRLLEQGHV</sequence>
<accession>A0A6J4NBL4</accession>